<organism evidence="7 8">
    <name type="scientific">Paenibacillus allorhizosphaerae</name>
    <dbReference type="NCBI Taxonomy" id="2849866"/>
    <lineage>
        <taxon>Bacteria</taxon>
        <taxon>Bacillati</taxon>
        <taxon>Bacillota</taxon>
        <taxon>Bacilli</taxon>
        <taxon>Bacillales</taxon>
        <taxon>Paenibacillaceae</taxon>
        <taxon>Paenibacillus</taxon>
    </lineage>
</organism>
<keyword evidence="3" id="KW-0805">Transcription regulation</keyword>
<dbReference type="EC" id="2.6.1.83" evidence="7"/>
<keyword evidence="8" id="KW-1185">Reference proteome</keyword>
<gene>
    <name evidence="7" type="primary">dapL_1</name>
    <name evidence="7" type="ORF">PAECIP111802_00131</name>
</gene>
<feature type="domain" description="HTH gntR-type" evidence="6">
    <location>
        <begin position="13"/>
        <end position="81"/>
    </location>
</feature>
<name>A0ABN7TCW6_9BACL</name>
<keyword evidence="5" id="KW-0804">Transcription</keyword>
<evidence type="ECO:0000259" key="6">
    <source>
        <dbReference type="PROSITE" id="PS50949"/>
    </source>
</evidence>
<dbReference type="Proteomes" id="UP000730618">
    <property type="component" value="Unassembled WGS sequence"/>
</dbReference>
<dbReference type="GO" id="GO:0010285">
    <property type="term" value="F:L,L-diaminopimelate aminotransferase activity"/>
    <property type="evidence" value="ECO:0007669"/>
    <property type="project" value="UniProtKB-EC"/>
</dbReference>
<dbReference type="RefSeq" id="WP_218096524.1">
    <property type="nucleotide sequence ID" value="NZ_CAJVCE010000001.1"/>
</dbReference>
<dbReference type="CDD" id="cd00609">
    <property type="entry name" value="AAT_like"/>
    <property type="match status" value="1"/>
</dbReference>
<evidence type="ECO:0000313" key="8">
    <source>
        <dbReference type="Proteomes" id="UP000730618"/>
    </source>
</evidence>
<dbReference type="PROSITE" id="PS50949">
    <property type="entry name" value="HTH_GNTR"/>
    <property type="match status" value="1"/>
</dbReference>
<keyword evidence="7" id="KW-0808">Transferase</keyword>
<proteinExistence type="predicted"/>
<reference evidence="7 8" key="1">
    <citation type="submission" date="2021-06" db="EMBL/GenBank/DDBJ databases">
        <authorList>
            <person name="Criscuolo A."/>
        </authorList>
    </citation>
    <scope>NUCLEOTIDE SEQUENCE [LARGE SCALE GENOMIC DNA]</scope>
    <source>
        <strain evidence="8">CIP 111802</strain>
    </source>
</reference>
<evidence type="ECO:0000256" key="5">
    <source>
        <dbReference type="ARBA" id="ARBA00023163"/>
    </source>
</evidence>
<protein>
    <submittedName>
        <fullName evidence="7">LL-diaminopimelate aminotransferase</fullName>
        <ecNumber evidence="7">2.6.1.83</ecNumber>
    </submittedName>
</protein>
<evidence type="ECO:0000256" key="1">
    <source>
        <dbReference type="ARBA" id="ARBA00001933"/>
    </source>
</evidence>
<accession>A0ABN7TCW6</accession>
<evidence type="ECO:0000256" key="3">
    <source>
        <dbReference type="ARBA" id="ARBA00023015"/>
    </source>
</evidence>
<dbReference type="Pfam" id="PF00155">
    <property type="entry name" value="Aminotran_1_2"/>
    <property type="match status" value="1"/>
</dbReference>
<dbReference type="EMBL" id="CAJVCE010000001">
    <property type="protein sequence ID" value="CAG7615025.1"/>
    <property type="molecule type" value="Genomic_DNA"/>
</dbReference>
<dbReference type="Pfam" id="PF00392">
    <property type="entry name" value="GntR"/>
    <property type="match status" value="1"/>
</dbReference>
<evidence type="ECO:0000256" key="2">
    <source>
        <dbReference type="ARBA" id="ARBA00022576"/>
    </source>
</evidence>
<dbReference type="SMART" id="SM00345">
    <property type="entry name" value="HTH_GNTR"/>
    <property type="match status" value="1"/>
</dbReference>
<dbReference type="CDD" id="cd07377">
    <property type="entry name" value="WHTH_GntR"/>
    <property type="match status" value="1"/>
</dbReference>
<keyword evidence="2 7" id="KW-0032">Aminotransferase</keyword>
<comment type="caution">
    <text evidence="7">The sequence shown here is derived from an EMBL/GenBank/DDBJ whole genome shotgun (WGS) entry which is preliminary data.</text>
</comment>
<dbReference type="InterPro" id="IPR000524">
    <property type="entry name" value="Tscrpt_reg_HTH_GntR"/>
</dbReference>
<dbReference type="PANTHER" id="PTHR46577:SF2">
    <property type="entry name" value="TRANSCRIPTIONAL REGULATORY PROTEIN"/>
    <property type="match status" value="1"/>
</dbReference>
<evidence type="ECO:0000256" key="4">
    <source>
        <dbReference type="ARBA" id="ARBA00023125"/>
    </source>
</evidence>
<comment type="cofactor">
    <cofactor evidence="1">
        <name>pyridoxal 5'-phosphate</name>
        <dbReference type="ChEBI" id="CHEBI:597326"/>
    </cofactor>
</comment>
<dbReference type="InterPro" id="IPR051446">
    <property type="entry name" value="HTH_trans_reg/aminotransferase"/>
</dbReference>
<dbReference type="PANTHER" id="PTHR46577">
    <property type="entry name" value="HTH-TYPE TRANSCRIPTIONAL REGULATORY PROTEIN GABR"/>
    <property type="match status" value="1"/>
</dbReference>
<dbReference type="InterPro" id="IPR004839">
    <property type="entry name" value="Aminotransferase_I/II_large"/>
</dbReference>
<evidence type="ECO:0000313" key="7">
    <source>
        <dbReference type="EMBL" id="CAG7615025.1"/>
    </source>
</evidence>
<keyword evidence="4" id="KW-0238">DNA-binding</keyword>
<sequence length="482" mass="54773">MMTSGKTETAEIGKRVKTVYDVVLEGIQRGEWTTRDKLPSVRAMAERLKVHRLTVMKAYQKLVDDGIVEVKYKSGCFVRGAAAGVTQVDSGVDQPWDYQARKVYTNRSRLADIHRLPVDYQMSEALIDPNLLPNMYMSNYVKQIFDLYPKLLSTYSTVMGDLELRESMAVFFMQKQGITAHADELMITTGSQQAIDLVSRSLVKPGDKVLIERPTYSPAIDVFVQQNIRLIPISITPEGYDLEHLEQVMKREKPRLFYMNPTFHNPTGFTVPAGQRKMLVELAERYQCILVEDDVYHDIYFGDPPPPPLFYYDTEGYVIYIRSFSKYVAPGLRISVLAARPSLMNGIAPVKALADNGTPLLNQKIFQHYFFSSRLQEHVAKLRIALQLRKEKMEQLLAGTGWRWTSPSGGLNLWVQLPDGFPVEKLLARCLELSVAFVPGSICDPLGQIEPWIRLSYSYINELQMEEGIRRLIAAAGELRSC</sequence>